<dbReference type="OrthoDB" id="5488720at2"/>
<dbReference type="SMART" id="SM00457">
    <property type="entry name" value="MACPF"/>
    <property type="match status" value="1"/>
</dbReference>
<evidence type="ECO:0000313" key="6">
    <source>
        <dbReference type="Proteomes" id="UP000315369"/>
    </source>
</evidence>
<dbReference type="EMBL" id="VIFM01000375">
    <property type="protein sequence ID" value="TQF09219.1"/>
    <property type="molecule type" value="Genomic_DNA"/>
</dbReference>
<keyword evidence="2" id="KW-0964">Secreted</keyword>
<dbReference type="PROSITE" id="PS51412">
    <property type="entry name" value="MACPF_2"/>
    <property type="match status" value="1"/>
</dbReference>
<gene>
    <name evidence="5" type="ORF">FJV41_45780</name>
</gene>
<dbReference type="AlphaFoldDB" id="A0A540WJM1"/>
<evidence type="ECO:0000259" key="4">
    <source>
        <dbReference type="PROSITE" id="PS51412"/>
    </source>
</evidence>
<evidence type="ECO:0000256" key="2">
    <source>
        <dbReference type="ARBA" id="ARBA00022525"/>
    </source>
</evidence>
<protein>
    <submittedName>
        <fullName evidence="5">Phospholipase</fullName>
    </submittedName>
</protein>
<comment type="caution">
    <text evidence="5">The sequence shown here is derived from an EMBL/GenBank/DDBJ whole genome shotgun (WGS) entry which is preliminary data.</text>
</comment>
<evidence type="ECO:0000256" key="3">
    <source>
        <dbReference type="ARBA" id="ARBA00023157"/>
    </source>
</evidence>
<dbReference type="RefSeq" id="WP_141648938.1">
    <property type="nucleotide sequence ID" value="NZ_VIFM01000375.1"/>
</dbReference>
<dbReference type="GO" id="GO:0005576">
    <property type="term" value="C:extracellular region"/>
    <property type="evidence" value="ECO:0007669"/>
    <property type="project" value="UniProtKB-SubCell"/>
</dbReference>
<keyword evidence="6" id="KW-1185">Reference proteome</keyword>
<comment type="subcellular location">
    <subcellularLocation>
        <location evidence="1">Secreted</location>
    </subcellularLocation>
</comment>
<proteinExistence type="predicted"/>
<evidence type="ECO:0000313" key="5">
    <source>
        <dbReference type="EMBL" id="TQF09219.1"/>
    </source>
</evidence>
<sequence length="487" mass="55629">MAEEKVVINYTGTIPYPNIDFLGRCYDFIRLDPLDLSARERDGGGGMDERAIDIPSKAVDQATTDQSILIPQGTEHHSESRGERASRAETWFSSVDMSSSLEKTVSFGFSIPGLVSFSHSKTYSEFNRTTSTNETMETFVQSYFEDCSICFKEDFQKSLSLNAKLVSAVKALTSKEQCATFIKTYGTHYAHEVTFGGRMYQRIKISTKTYRSLTESGTNVSSSAEGTYKKVTANTGASSSSSSSADLETKSGVNVEQLRWVGGTPNSNFDEWVKTVRNDPKPVQMKLRPLYELFTSVYFKDDAKIVDKRAWMETAVKEYAAKNAYIRPDPAKLANRKFYIRNRWRADVGERRVNKHLSFTKTTLSLYDETNTEDLVPWLLVPVPNRPDEFYIQNKWKESQRDGQVDKWVSFSGDIVTLCAKDDYVDRVPWKFIPVPGKQDEYYIRSRWDAEKGDKYTDYHLSFTGNEVQLYHKDNFYDLAPWKLTPA</sequence>
<dbReference type="PANTHER" id="PTHR45742:SF8">
    <property type="entry name" value="FLOCCULATION PROTEIN FLO11"/>
    <property type="match status" value="1"/>
</dbReference>
<evidence type="ECO:0000256" key="1">
    <source>
        <dbReference type="ARBA" id="ARBA00004613"/>
    </source>
</evidence>
<dbReference type="Proteomes" id="UP000315369">
    <property type="component" value="Unassembled WGS sequence"/>
</dbReference>
<feature type="domain" description="MACPF" evidence="4">
    <location>
        <begin position="5"/>
        <end position="327"/>
    </location>
</feature>
<name>A0A540WJM1_9BACT</name>
<dbReference type="PANTHER" id="PTHR45742">
    <property type="entry name" value="COMPLEMENT COMPONENT C6"/>
    <property type="match status" value="1"/>
</dbReference>
<dbReference type="Pfam" id="PF01823">
    <property type="entry name" value="MACPF"/>
    <property type="match status" value="1"/>
</dbReference>
<dbReference type="InterPro" id="IPR020864">
    <property type="entry name" value="MACPF"/>
</dbReference>
<keyword evidence="3" id="KW-1015">Disulfide bond</keyword>
<organism evidence="5 6">
    <name type="scientific">Myxococcus llanfairpwllgwyngyllgogerychwyrndrobwllllantysiliogogogochensis</name>
    <dbReference type="NCBI Taxonomy" id="2590453"/>
    <lineage>
        <taxon>Bacteria</taxon>
        <taxon>Pseudomonadati</taxon>
        <taxon>Myxococcota</taxon>
        <taxon>Myxococcia</taxon>
        <taxon>Myxococcales</taxon>
        <taxon>Cystobacterineae</taxon>
        <taxon>Myxococcaceae</taxon>
        <taxon>Myxococcus</taxon>
    </lineage>
</organism>
<accession>A0A540WJM1</accession>
<reference evidence="5 6" key="1">
    <citation type="submission" date="2019-06" db="EMBL/GenBank/DDBJ databases">
        <authorList>
            <person name="Livingstone P."/>
            <person name="Whitworth D."/>
        </authorList>
    </citation>
    <scope>NUCLEOTIDE SEQUENCE [LARGE SCALE GENOMIC DNA]</scope>
    <source>
        <strain evidence="5 6">AM401</strain>
    </source>
</reference>